<comment type="caution">
    <text evidence="1">The sequence shown here is derived from an EMBL/GenBank/DDBJ whole genome shotgun (WGS) entry which is preliminary data.</text>
</comment>
<sequence length="143" mass="16351">MWGASSRRPGRFDDLKFLILLQCKLITVTKDALNDQQLQREVQMCKDGIYRICKVAYSPRRKVQQLNVIVATLVQKHAAHYGQNFIVISQDEFRGYFGPVFMAVAASVASPLLINQADYKDISSLFSQKNDRHESTMKIIKAR</sequence>
<dbReference type="AlphaFoldDB" id="A0AAD5XPE1"/>
<name>A0AAD5XPE1_9FUNG</name>
<protein>
    <submittedName>
        <fullName evidence="1">Uncharacterized protein</fullName>
    </submittedName>
</protein>
<evidence type="ECO:0000313" key="2">
    <source>
        <dbReference type="Proteomes" id="UP001212152"/>
    </source>
</evidence>
<gene>
    <name evidence="1" type="ORF">HDU87_008209</name>
</gene>
<accession>A0AAD5XPE1</accession>
<dbReference type="Proteomes" id="UP001212152">
    <property type="component" value="Unassembled WGS sequence"/>
</dbReference>
<keyword evidence="2" id="KW-1185">Reference proteome</keyword>
<organism evidence="1 2">
    <name type="scientific">Geranomyces variabilis</name>
    <dbReference type="NCBI Taxonomy" id="109894"/>
    <lineage>
        <taxon>Eukaryota</taxon>
        <taxon>Fungi</taxon>
        <taxon>Fungi incertae sedis</taxon>
        <taxon>Chytridiomycota</taxon>
        <taxon>Chytridiomycota incertae sedis</taxon>
        <taxon>Chytridiomycetes</taxon>
        <taxon>Spizellomycetales</taxon>
        <taxon>Powellomycetaceae</taxon>
        <taxon>Geranomyces</taxon>
    </lineage>
</organism>
<proteinExistence type="predicted"/>
<evidence type="ECO:0000313" key="1">
    <source>
        <dbReference type="EMBL" id="KAJ3171891.1"/>
    </source>
</evidence>
<dbReference type="EMBL" id="JADGJQ010000082">
    <property type="protein sequence ID" value="KAJ3171891.1"/>
    <property type="molecule type" value="Genomic_DNA"/>
</dbReference>
<reference evidence="1" key="1">
    <citation type="submission" date="2020-05" db="EMBL/GenBank/DDBJ databases">
        <title>Phylogenomic resolution of chytrid fungi.</title>
        <authorList>
            <person name="Stajich J.E."/>
            <person name="Amses K."/>
            <person name="Simmons R."/>
            <person name="Seto K."/>
            <person name="Myers J."/>
            <person name="Bonds A."/>
            <person name="Quandt C.A."/>
            <person name="Barry K."/>
            <person name="Liu P."/>
            <person name="Grigoriev I."/>
            <person name="Longcore J.E."/>
            <person name="James T.Y."/>
        </authorList>
    </citation>
    <scope>NUCLEOTIDE SEQUENCE</scope>
    <source>
        <strain evidence="1">JEL0379</strain>
    </source>
</reference>